<dbReference type="Proteomes" id="UP001241747">
    <property type="component" value="Unassembled WGS sequence"/>
</dbReference>
<dbReference type="Gene3D" id="3.30.70.1200">
    <property type="entry name" value="Crispr-associated protein, domain 1"/>
    <property type="match status" value="1"/>
</dbReference>
<dbReference type="CDD" id="cd09727">
    <property type="entry name" value="Cas6_I-E"/>
    <property type="match status" value="1"/>
</dbReference>
<sequence length="246" mass="26859">MTLYLSRLTIARNPTVAAIRALIDPLPAPARGGLRDPAQGRIMDAHHRLIWSLFGDTSERARDFLWRSEGKGQFLVLSHRPPSADGAGLFSPPQTKAFAPDLREGDRLAFVLRANATRTRKDPTDPQKRGARVDVVMDTIHALPSGRACNARRDARMSAAEDAGRRWLEHQGAKAGFILEHLIVDDYSVVPLPAQVGPRREQPQFGVMDLAGQIRVGDPALLLAALAQGLGRAKAFGCGLMLIRRA</sequence>
<name>A0ABU0LJS4_XANAG</name>
<dbReference type="EMBL" id="JAUSVY010000017">
    <property type="protein sequence ID" value="MDQ0507378.1"/>
    <property type="molecule type" value="Genomic_DNA"/>
</dbReference>
<dbReference type="NCBIfam" id="TIGR01907">
    <property type="entry name" value="casE_Cse3"/>
    <property type="match status" value="1"/>
</dbReference>
<evidence type="ECO:0000313" key="2">
    <source>
        <dbReference type="Proteomes" id="UP001241747"/>
    </source>
</evidence>
<comment type="caution">
    <text evidence="1">The sequence shown here is derived from an EMBL/GenBank/DDBJ whole genome shotgun (WGS) entry which is preliminary data.</text>
</comment>
<protein>
    <submittedName>
        <fullName evidence="1">CRISPR system Cascade subunit CasE</fullName>
    </submittedName>
</protein>
<proteinExistence type="predicted"/>
<dbReference type="SUPFAM" id="SSF117987">
    <property type="entry name" value="CRISPR-associated protein"/>
    <property type="match status" value="2"/>
</dbReference>
<dbReference type="SMART" id="SM01101">
    <property type="entry name" value="CRISPR_assoc"/>
    <property type="match status" value="1"/>
</dbReference>
<dbReference type="Pfam" id="PF08798">
    <property type="entry name" value="CRISPR_assoc"/>
    <property type="match status" value="1"/>
</dbReference>
<evidence type="ECO:0000313" key="1">
    <source>
        <dbReference type="EMBL" id="MDQ0507378.1"/>
    </source>
</evidence>
<gene>
    <name evidence="1" type="ORF">QOZ94_004201</name>
</gene>
<dbReference type="RefSeq" id="WP_237347401.1">
    <property type="nucleotide sequence ID" value="NZ_JABWGX010000034.1"/>
</dbReference>
<accession>A0ABU0LJS4</accession>
<dbReference type="InterPro" id="IPR010179">
    <property type="entry name" value="CRISPR-assoc_prot_Cse3"/>
</dbReference>
<dbReference type="Gene3D" id="3.30.70.1210">
    <property type="entry name" value="Crispr-associated protein, domain 2"/>
    <property type="match status" value="1"/>
</dbReference>
<reference evidence="1 2" key="1">
    <citation type="submission" date="2023-07" db="EMBL/GenBank/DDBJ databases">
        <title>Genomic Encyclopedia of Type Strains, Phase IV (KMG-IV): sequencing the most valuable type-strain genomes for metagenomic binning, comparative biology and taxonomic classification.</title>
        <authorList>
            <person name="Goeker M."/>
        </authorList>
    </citation>
    <scope>NUCLEOTIDE SEQUENCE [LARGE SCALE GENOMIC DNA]</scope>
    <source>
        <strain evidence="1 2">DSM 3770</strain>
    </source>
</reference>
<keyword evidence="2" id="KW-1185">Reference proteome</keyword>
<organism evidence="1 2">
    <name type="scientific">Xanthobacter agilis</name>
    <dbReference type="NCBI Taxonomy" id="47492"/>
    <lineage>
        <taxon>Bacteria</taxon>
        <taxon>Pseudomonadati</taxon>
        <taxon>Pseudomonadota</taxon>
        <taxon>Alphaproteobacteria</taxon>
        <taxon>Hyphomicrobiales</taxon>
        <taxon>Xanthobacteraceae</taxon>
        <taxon>Xanthobacter</taxon>
    </lineage>
</organism>